<feature type="region of interest" description="Disordered" evidence="2">
    <location>
        <begin position="14"/>
        <end position="64"/>
    </location>
</feature>
<evidence type="ECO:0000259" key="3">
    <source>
        <dbReference type="PROSITE" id="PS50102"/>
    </source>
</evidence>
<evidence type="ECO:0000313" key="5">
    <source>
        <dbReference type="EMBL" id="KAH0570103.1"/>
    </source>
</evidence>
<dbReference type="PANTHER" id="PTHR10693:SF20">
    <property type="entry name" value="AT27578P"/>
    <property type="match status" value="1"/>
</dbReference>
<dbReference type="AlphaFoldDB" id="V6LDP0"/>
<dbReference type="CDD" id="cd00590">
    <property type="entry name" value="RRM_SF"/>
    <property type="match status" value="2"/>
</dbReference>
<organism evidence="4">
    <name type="scientific">Spironucleus salmonicida</name>
    <dbReference type="NCBI Taxonomy" id="348837"/>
    <lineage>
        <taxon>Eukaryota</taxon>
        <taxon>Metamonada</taxon>
        <taxon>Diplomonadida</taxon>
        <taxon>Hexamitidae</taxon>
        <taxon>Hexamitinae</taxon>
        <taxon>Spironucleus</taxon>
    </lineage>
</organism>
<dbReference type="OrthoDB" id="1042023at2759"/>
<dbReference type="SUPFAM" id="SSF54928">
    <property type="entry name" value="RNA-binding domain, RBD"/>
    <property type="match status" value="2"/>
</dbReference>
<accession>V6LDP0</accession>
<dbReference type="EMBL" id="KI546159">
    <property type="protein sequence ID" value="EST42630.1"/>
    <property type="molecule type" value="Genomic_DNA"/>
</dbReference>
<reference evidence="5" key="2">
    <citation type="submission" date="2020-12" db="EMBL/GenBank/DDBJ databases">
        <title>New Spironucleus salmonicida genome in near-complete chromosomes.</title>
        <authorList>
            <person name="Xu F."/>
            <person name="Kurt Z."/>
            <person name="Jimenez-Gonzalez A."/>
            <person name="Astvaldsson A."/>
            <person name="Andersson J.O."/>
            <person name="Svard S.G."/>
        </authorList>
    </citation>
    <scope>NUCLEOTIDE SEQUENCE</scope>
    <source>
        <strain evidence="5">ATCC 50377</strain>
    </source>
</reference>
<name>V6LDP0_9EUKA</name>
<feature type="domain" description="RRM" evidence="3">
    <location>
        <begin position="125"/>
        <end position="208"/>
    </location>
</feature>
<dbReference type="PANTHER" id="PTHR10693">
    <property type="entry name" value="RAS GTPASE-ACTIVATING PROTEIN-BINDING PROTEIN"/>
    <property type="match status" value="1"/>
</dbReference>
<dbReference type="SMART" id="SM00360">
    <property type="entry name" value="RRM"/>
    <property type="match status" value="2"/>
</dbReference>
<feature type="compositionally biased region" description="Pro residues" evidence="2">
    <location>
        <begin position="50"/>
        <end position="64"/>
    </location>
</feature>
<feature type="region of interest" description="Disordered" evidence="2">
    <location>
        <begin position="350"/>
        <end position="378"/>
    </location>
</feature>
<evidence type="ECO:0000256" key="2">
    <source>
        <dbReference type="SAM" id="MobiDB-lite"/>
    </source>
</evidence>
<proteinExistence type="predicted"/>
<dbReference type="Gene3D" id="3.30.70.330">
    <property type="match status" value="2"/>
</dbReference>
<keyword evidence="1" id="KW-0694">RNA-binding</keyword>
<dbReference type="VEuPathDB" id="GiardiaDB:SS50377_28078"/>
<feature type="compositionally biased region" description="Low complexity" evidence="2">
    <location>
        <begin position="39"/>
        <end position="49"/>
    </location>
</feature>
<dbReference type="Pfam" id="PF00076">
    <property type="entry name" value="RRM_1"/>
    <property type="match status" value="2"/>
</dbReference>
<dbReference type="InterPro" id="IPR039539">
    <property type="entry name" value="Ras_GTPase_bind_prot"/>
</dbReference>
<dbReference type="Proteomes" id="UP000018208">
    <property type="component" value="Unassembled WGS sequence"/>
</dbReference>
<feature type="compositionally biased region" description="Low complexity" evidence="2">
    <location>
        <begin position="19"/>
        <end position="31"/>
    </location>
</feature>
<feature type="domain" description="RRM" evidence="3">
    <location>
        <begin position="386"/>
        <end position="466"/>
    </location>
</feature>
<dbReference type="InterPro" id="IPR012677">
    <property type="entry name" value="Nucleotide-bd_a/b_plait_sf"/>
</dbReference>
<evidence type="ECO:0000256" key="1">
    <source>
        <dbReference type="PROSITE-ProRule" id="PRU00176"/>
    </source>
</evidence>
<keyword evidence="6" id="KW-1185">Reference proteome</keyword>
<gene>
    <name evidence="4" type="ORF">SS50377_17949</name>
    <name evidence="5" type="ORF">SS50377_28078</name>
</gene>
<dbReference type="InterPro" id="IPR035979">
    <property type="entry name" value="RBD_domain_sf"/>
</dbReference>
<dbReference type="PROSITE" id="PS50102">
    <property type="entry name" value="RRM"/>
    <property type="match status" value="2"/>
</dbReference>
<evidence type="ECO:0000313" key="4">
    <source>
        <dbReference type="EMBL" id="EST42630.1"/>
    </source>
</evidence>
<sequence>MSGMETLDEIMKELENKNAQKNKSKQQVNQQYIQPVFNPQQQYQPLPYQQFPPQPYMAQPYPPQQYPQYQAPYMPQYPVQQTFSPFQGGQVQQQPQQPQQRHFISPEQSAEIDITSVILDKDKLYQLYVGNVPQNATQQQLKSVFESCGEISDTHIQPQQGKTGFGFVNFKTREGAVAAFQKRIFFMGGEKLDLAGFHKQLTIILRRIPPNVNEEQFQKIILEFYTSKNCSDIYSYVQFANARFGSSVYLHFLSIDESVRAFDLLTPIDFTKFATDKMHMLDDMSCAVYVTNEEVDRRQKAGQKPNQNLQREILQYLCVRFVPKNDVKYQSGGNPQHMQQQQMPMYQPQLIQQQPQYQQQNQYNMQNQQQQYNNNRQDSQQVIQDNSIYITGLPFGITQDAINATLSQFGKVNQVTLINSRESMGQNPSAIIYYISSSSAQQALQTGSVNLGGQDIRINPHKKRIR</sequence>
<evidence type="ECO:0000313" key="6">
    <source>
        <dbReference type="Proteomes" id="UP000018208"/>
    </source>
</evidence>
<dbReference type="GO" id="GO:0003729">
    <property type="term" value="F:mRNA binding"/>
    <property type="evidence" value="ECO:0007669"/>
    <property type="project" value="TreeGrafter"/>
</dbReference>
<dbReference type="EMBL" id="AUWU02000008">
    <property type="protein sequence ID" value="KAH0570103.1"/>
    <property type="molecule type" value="Genomic_DNA"/>
</dbReference>
<reference evidence="4 5" key="1">
    <citation type="journal article" date="2014" name="PLoS Genet.">
        <title>The Genome of Spironucleus salmonicida Highlights a Fish Pathogen Adapted to Fluctuating Environments.</title>
        <authorList>
            <person name="Xu F."/>
            <person name="Jerlstrom-Hultqvist J."/>
            <person name="Einarsson E."/>
            <person name="Astvaldsson A."/>
            <person name="Svard S.G."/>
            <person name="Andersson J.O."/>
        </authorList>
    </citation>
    <scope>NUCLEOTIDE SEQUENCE</scope>
    <source>
        <strain evidence="5">ATCC 50377</strain>
    </source>
</reference>
<dbReference type="GO" id="GO:0005829">
    <property type="term" value="C:cytosol"/>
    <property type="evidence" value="ECO:0007669"/>
    <property type="project" value="TreeGrafter"/>
</dbReference>
<protein>
    <submittedName>
        <fullName evidence="4">RNA recognition motif-containing protein</fullName>
    </submittedName>
</protein>
<dbReference type="GO" id="GO:1990904">
    <property type="term" value="C:ribonucleoprotein complex"/>
    <property type="evidence" value="ECO:0007669"/>
    <property type="project" value="TreeGrafter"/>
</dbReference>
<dbReference type="InterPro" id="IPR000504">
    <property type="entry name" value="RRM_dom"/>
</dbReference>